<dbReference type="Proteomes" id="UP000199537">
    <property type="component" value="Unassembled WGS sequence"/>
</dbReference>
<protein>
    <submittedName>
        <fullName evidence="1">Uncharacterized protein</fullName>
    </submittedName>
</protein>
<organism evidence="1 2">
    <name type="scientific">Thermoflavifilum thermophilum</name>
    <dbReference type="NCBI Taxonomy" id="1393122"/>
    <lineage>
        <taxon>Bacteria</taxon>
        <taxon>Pseudomonadati</taxon>
        <taxon>Bacteroidota</taxon>
        <taxon>Chitinophagia</taxon>
        <taxon>Chitinophagales</taxon>
        <taxon>Chitinophagaceae</taxon>
        <taxon>Thermoflavifilum</taxon>
    </lineage>
</organism>
<name>A0A1I7N6B7_9BACT</name>
<keyword evidence="2" id="KW-1185">Reference proteome</keyword>
<dbReference type="STRING" id="1393122.SAMN05660895_0727"/>
<accession>A0A1I7N6B7</accession>
<dbReference type="EMBL" id="FPCJ01000001">
    <property type="protein sequence ID" value="SFV30204.1"/>
    <property type="molecule type" value="Genomic_DNA"/>
</dbReference>
<evidence type="ECO:0000313" key="1">
    <source>
        <dbReference type="EMBL" id="SFV30204.1"/>
    </source>
</evidence>
<proteinExistence type="predicted"/>
<dbReference type="OrthoDB" id="9828408at2"/>
<sequence>MIGCRHFGWMLLLGILPVIAHAGGQPGRKSHTPQPVPCEQITLEKLMLMYPGFTPASPACKKQGNLPASVLRFYSWYLKRSQQQSSSIRLREKEQTDLLPPFGVQWPEIEQYVEYLKQRYPELDTLHFS</sequence>
<reference evidence="2" key="1">
    <citation type="submission" date="2016-10" db="EMBL/GenBank/DDBJ databases">
        <authorList>
            <person name="Varghese N."/>
            <person name="Submissions S."/>
        </authorList>
    </citation>
    <scope>NUCLEOTIDE SEQUENCE [LARGE SCALE GENOMIC DNA]</scope>
    <source>
        <strain evidence="2">DSM 14807</strain>
    </source>
</reference>
<dbReference type="AlphaFoldDB" id="A0A1I7N6B7"/>
<gene>
    <name evidence="1" type="ORF">SAMN05660895_0727</name>
</gene>
<dbReference type="RefSeq" id="WP_092457852.1">
    <property type="nucleotide sequence ID" value="NZ_FPCJ01000001.1"/>
</dbReference>
<evidence type="ECO:0000313" key="2">
    <source>
        <dbReference type="Proteomes" id="UP000199537"/>
    </source>
</evidence>